<dbReference type="SUPFAM" id="SSF56300">
    <property type="entry name" value="Metallo-dependent phosphatases"/>
    <property type="match status" value="1"/>
</dbReference>
<reference evidence="4" key="1">
    <citation type="submission" date="2022-01" db="EMBL/GenBank/DDBJ databases">
        <title>Complete genome of Methanomicrobium antiquum DSM 21220.</title>
        <authorList>
            <person name="Chen S.-C."/>
            <person name="You Y.-T."/>
            <person name="Zhou Y.-Z."/>
            <person name="Lai M.-C."/>
        </authorList>
    </citation>
    <scope>NUCLEOTIDE SEQUENCE</scope>
    <source>
        <strain evidence="4">DSM 21220</strain>
    </source>
</reference>
<keyword evidence="5" id="KW-1185">Reference proteome</keyword>
<name>A0AAF0FZF7_9EURY</name>
<sequence>MTLSHNIKRNILICLVIVALAAVSFSAGCQNTHYSSNPINVSILAVNDFHGHLYPEQELNCRPAGSAPILASYLNSAMDSSDADYTVIALTGDTIGASPVESALLQDEPAIEFFNSLVNNECNPRDSGKCTKCNLISIPGNHEFNDGMDELMRIIYGGNGDTKIQHITNPYPGAMADYICANVVWKDNKTPVFPPYTIREINGAKMAFIGAVTTETTILELPQNIEEISFINESEAINSYVPEIQEQGIHAIVVLLHNGGNQEAYSGPTRKGCNVTGPVTGIVSELDEDVDVVLAAHTHDFINAYLPNAGGKDVLVAEAYAYGAAYADVELLIDPHSNEIIRKSAVIVPVYADQSPGTSPDPAAEKLLSEMNIAVSKLRSEVIATSEANISRIPDVSGESALGSLVADSQRAAMKTDIALVTAGTLPGSIQADLPKGNITWEDLEAVLPADASIAAEYGGWYSRPHVASREITGEQIKTILERQWQEPLPEEYLSVSGITYAWDPSLPAGSKVTEVLINGVPLDEDAIYTAAMNYYMAYGNAMGGGVLAPPWDWEVNVNVGPADIDALINYIQGLPQPLDMINNEISVPACGV</sequence>
<evidence type="ECO:0000259" key="3">
    <source>
        <dbReference type="Pfam" id="PF02872"/>
    </source>
</evidence>
<feature type="domain" description="Calcineurin-like phosphoesterase" evidence="2">
    <location>
        <begin position="42"/>
        <end position="300"/>
    </location>
</feature>
<dbReference type="SUPFAM" id="SSF55816">
    <property type="entry name" value="5'-nucleotidase (syn. UDP-sugar hydrolase), C-terminal domain"/>
    <property type="match status" value="1"/>
</dbReference>
<protein>
    <submittedName>
        <fullName evidence="4">Bifunctional metallophosphatase/5'-nucleotidase</fullName>
    </submittedName>
</protein>
<dbReference type="KEGG" id="manq:L1994_02675"/>
<evidence type="ECO:0000313" key="4">
    <source>
        <dbReference type="EMBL" id="WFN37309.1"/>
    </source>
</evidence>
<dbReference type="EMBL" id="CP091092">
    <property type="protein sequence ID" value="WFN37309.1"/>
    <property type="molecule type" value="Genomic_DNA"/>
</dbReference>
<dbReference type="Gene3D" id="3.60.21.10">
    <property type="match status" value="1"/>
</dbReference>
<proteinExistence type="predicted"/>
<dbReference type="GO" id="GO:0008768">
    <property type="term" value="F:UDP-sugar diphosphatase activity"/>
    <property type="evidence" value="ECO:0007669"/>
    <property type="project" value="TreeGrafter"/>
</dbReference>
<dbReference type="Pfam" id="PF00149">
    <property type="entry name" value="Metallophos"/>
    <property type="match status" value="1"/>
</dbReference>
<dbReference type="GeneID" id="79949264"/>
<keyword evidence="1" id="KW-0732">Signal</keyword>
<organism evidence="4 5">
    <name type="scientific">Methanomicrobium antiquum</name>
    <dbReference type="NCBI Taxonomy" id="487686"/>
    <lineage>
        <taxon>Archaea</taxon>
        <taxon>Methanobacteriati</taxon>
        <taxon>Methanobacteriota</taxon>
        <taxon>Stenosarchaea group</taxon>
        <taxon>Methanomicrobia</taxon>
        <taxon>Methanomicrobiales</taxon>
        <taxon>Methanomicrobiaceae</taxon>
        <taxon>Methanomicrobium</taxon>
    </lineage>
</organism>
<dbReference type="GO" id="GO:0009166">
    <property type="term" value="P:nucleotide catabolic process"/>
    <property type="evidence" value="ECO:0007669"/>
    <property type="project" value="InterPro"/>
</dbReference>
<dbReference type="InterPro" id="IPR006179">
    <property type="entry name" value="5_nucleotidase/apyrase"/>
</dbReference>
<dbReference type="InterPro" id="IPR029052">
    <property type="entry name" value="Metallo-depent_PP-like"/>
</dbReference>
<dbReference type="GO" id="GO:0008253">
    <property type="term" value="F:5'-nucleotidase activity"/>
    <property type="evidence" value="ECO:0007669"/>
    <property type="project" value="TreeGrafter"/>
</dbReference>
<dbReference type="RefSeq" id="WP_278100148.1">
    <property type="nucleotide sequence ID" value="NZ_CP091092.1"/>
</dbReference>
<dbReference type="InterPro" id="IPR008334">
    <property type="entry name" value="5'-Nucleotdase_C"/>
</dbReference>
<evidence type="ECO:0000256" key="1">
    <source>
        <dbReference type="ARBA" id="ARBA00022729"/>
    </source>
</evidence>
<accession>A0AAF0FZF7</accession>
<gene>
    <name evidence="4" type="ORF">L1994_02675</name>
</gene>
<feature type="domain" description="5'-Nucleotidase C-terminal" evidence="3">
    <location>
        <begin position="382"/>
        <end position="541"/>
    </location>
</feature>
<dbReference type="InterPro" id="IPR036907">
    <property type="entry name" value="5'-Nucleotdase_C_sf"/>
</dbReference>
<dbReference type="InterPro" id="IPR004843">
    <property type="entry name" value="Calcineurin-like_PHP"/>
</dbReference>
<dbReference type="Proteomes" id="UP001218895">
    <property type="component" value="Chromosome"/>
</dbReference>
<evidence type="ECO:0000313" key="5">
    <source>
        <dbReference type="Proteomes" id="UP001218895"/>
    </source>
</evidence>
<dbReference type="PRINTS" id="PR01607">
    <property type="entry name" value="APYRASEFAMLY"/>
</dbReference>
<dbReference type="AlphaFoldDB" id="A0AAF0FZF7"/>
<dbReference type="Gene3D" id="3.90.780.10">
    <property type="entry name" value="5'-Nucleotidase, C-terminal domain"/>
    <property type="match status" value="1"/>
</dbReference>
<dbReference type="Pfam" id="PF02872">
    <property type="entry name" value="5_nucleotid_C"/>
    <property type="match status" value="1"/>
</dbReference>
<dbReference type="PANTHER" id="PTHR11575:SF24">
    <property type="entry name" value="5'-NUCLEOTIDASE"/>
    <property type="match status" value="1"/>
</dbReference>
<dbReference type="PANTHER" id="PTHR11575">
    <property type="entry name" value="5'-NUCLEOTIDASE-RELATED"/>
    <property type="match status" value="1"/>
</dbReference>
<evidence type="ECO:0000259" key="2">
    <source>
        <dbReference type="Pfam" id="PF00149"/>
    </source>
</evidence>